<feature type="region of interest" description="Disordered" evidence="1">
    <location>
        <begin position="324"/>
        <end position="344"/>
    </location>
</feature>
<feature type="domain" description="GerMN" evidence="3">
    <location>
        <begin position="85"/>
        <end position="174"/>
    </location>
</feature>
<proteinExistence type="predicted"/>
<evidence type="ECO:0000256" key="1">
    <source>
        <dbReference type="SAM" id="MobiDB-lite"/>
    </source>
</evidence>
<dbReference type="Proteomes" id="UP000032076">
    <property type="component" value="Unassembled WGS sequence"/>
</dbReference>
<protein>
    <recommendedName>
        <fullName evidence="3">GerMN domain-containing protein</fullName>
    </recommendedName>
</protein>
<keyword evidence="2" id="KW-0732">Signal</keyword>
<sequence>MKLIKKLIWIAVIAFLLSACSQLGGEKENIDPPQKVSYEDELDVTGEKNADGEKAYEVKTELYLIDKNGYVVPKTLGLPNTKSVAKQALEYLVKGGPVTEYLPNDFRAVLPEGTEVSVDVKDGVATADFSKEFAEYAPEDEMKVLQSITWTLTQFDSIKQVKLKMNGKNLKEMPVNGTPIKDMLTRKDGINIDSSTAVDITNTYPVTVYYLAQSNEERYYVPVTKRVSNKNDNPVTAVVKELIKGPNMTSDLYSLFMPDVELVEEPKMENGIVKLNFNENIYGSYDQKLVSKQVLEPLVLSLTEQEGVEGVAIQVNGKTDIVNQDGKPLTEPVTRPEHVNTGSF</sequence>
<feature type="domain" description="GerMN" evidence="3">
    <location>
        <begin position="235"/>
        <end position="324"/>
    </location>
</feature>
<feature type="chain" id="PRO_5044365221" description="GerMN domain-containing protein" evidence="2">
    <location>
        <begin position="25"/>
        <end position="344"/>
    </location>
</feature>
<feature type="signal peptide" evidence="2">
    <location>
        <begin position="1"/>
        <end position="24"/>
    </location>
</feature>
<name>A0A0D0EP17_9BACI</name>
<dbReference type="AlphaFoldDB" id="A0A0D0EP17"/>
<dbReference type="EMBL" id="JXLU01000147">
    <property type="protein sequence ID" value="KIO70124.1"/>
    <property type="molecule type" value="Genomic_DNA"/>
</dbReference>
<evidence type="ECO:0000313" key="4">
    <source>
        <dbReference type="EMBL" id="KIO70124.1"/>
    </source>
</evidence>
<evidence type="ECO:0000313" key="5">
    <source>
        <dbReference type="Proteomes" id="UP000032076"/>
    </source>
</evidence>
<evidence type="ECO:0000256" key="2">
    <source>
        <dbReference type="SAM" id="SignalP"/>
    </source>
</evidence>
<dbReference type="GeneID" id="92961739"/>
<reference evidence="4 5" key="1">
    <citation type="submission" date="2015-01" db="EMBL/GenBank/DDBJ databases">
        <title>Draft Genome Sequences of Four Bacillus thermoamylovorans Strains, Isolated From Food Products.</title>
        <authorList>
            <person name="Krawcyk A.O."/>
            <person name="Berendsen E.M."/>
            <person name="Eijlander R.T."/>
            <person name="de Jong A."/>
            <person name="Wells-Bennik M."/>
            <person name="Kuipers O.P."/>
        </authorList>
    </citation>
    <scope>NUCLEOTIDE SEQUENCE [LARGE SCALE GENOMIC DNA]</scope>
    <source>
        <strain evidence="4 5">B4167</strain>
    </source>
</reference>
<dbReference type="InterPro" id="IPR019606">
    <property type="entry name" value="GerMN"/>
</dbReference>
<accession>A0A0D0EP17</accession>
<dbReference type="RefSeq" id="WP_041844827.1">
    <property type="nucleotide sequence ID" value="NZ_JAMAXM010000004.1"/>
</dbReference>
<dbReference type="OrthoDB" id="1715058at2"/>
<dbReference type="Pfam" id="PF10646">
    <property type="entry name" value="Germane"/>
    <property type="match status" value="2"/>
</dbReference>
<organism evidence="4 5">
    <name type="scientific">Caldibacillus thermoamylovorans</name>
    <dbReference type="NCBI Taxonomy" id="35841"/>
    <lineage>
        <taxon>Bacteria</taxon>
        <taxon>Bacillati</taxon>
        <taxon>Bacillota</taxon>
        <taxon>Bacilli</taxon>
        <taxon>Bacillales</taxon>
        <taxon>Bacillaceae</taxon>
        <taxon>Caldibacillus</taxon>
    </lineage>
</organism>
<gene>
    <name evidence="4" type="ORF">B4167_0814</name>
</gene>
<dbReference type="SMART" id="SM00909">
    <property type="entry name" value="Germane"/>
    <property type="match status" value="2"/>
</dbReference>
<dbReference type="PROSITE" id="PS51257">
    <property type="entry name" value="PROKAR_LIPOPROTEIN"/>
    <property type="match status" value="1"/>
</dbReference>
<evidence type="ECO:0000259" key="3">
    <source>
        <dbReference type="SMART" id="SM00909"/>
    </source>
</evidence>
<comment type="caution">
    <text evidence="4">The sequence shown here is derived from an EMBL/GenBank/DDBJ whole genome shotgun (WGS) entry which is preliminary data.</text>
</comment>